<dbReference type="Proteomes" id="UP000194360">
    <property type="component" value="Unassembled WGS sequence"/>
</dbReference>
<dbReference type="AlphaFoldDB" id="A0A1Y2MLI0"/>
<sequence length="157" mass="17258">MSADDQRAAPWTVRHVDGWWCVYFSDGSLGAQFAIEGDARTFADVAGPGEGTVILRSDLDRLRAELDRLHSWDGLMSLLDEHWPVDIFRADPMEAAADPGPRIIALLRWVAALRDAGNPLADSVSRFLMSPEDHDDRANMQDAARAWRSAAGGEARG</sequence>
<accession>A0A1Y2MLI0</accession>
<gene>
    <name evidence="1" type="ORF">BG845_05615</name>
</gene>
<dbReference type="RefSeq" id="WP_085915730.1">
    <property type="nucleotide sequence ID" value="NZ_AP018920.1"/>
</dbReference>
<protein>
    <submittedName>
        <fullName evidence="1">Uncharacterized protein</fullName>
    </submittedName>
</protein>
<organism evidence="1 2">
    <name type="scientific">Pseudonocardia autotrophica</name>
    <name type="common">Amycolata autotrophica</name>
    <name type="synonym">Nocardia autotrophica</name>
    <dbReference type="NCBI Taxonomy" id="2074"/>
    <lineage>
        <taxon>Bacteria</taxon>
        <taxon>Bacillati</taxon>
        <taxon>Actinomycetota</taxon>
        <taxon>Actinomycetes</taxon>
        <taxon>Pseudonocardiales</taxon>
        <taxon>Pseudonocardiaceae</taxon>
        <taxon>Pseudonocardia</taxon>
    </lineage>
</organism>
<proteinExistence type="predicted"/>
<dbReference type="STRING" id="2074.BG845_05615"/>
<evidence type="ECO:0000313" key="2">
    <source>
        <dbReference type="Proteomes" id="UP000194360"/>
    </source>
</evidence>
<name>A0A1Y2MLI0_PSEAH</name>
<reference evidence="1 2" key="1">
    <citation type="submission" date="2016-09" db="EMBL/GenBank/DDBJ databases">
        <title>Pseudonocardia autotrophica DSM535, a candidate organism with high potential of specific P450 cytochromes.</title>
        <authorList>
            <person name="Grumaz C."/>
            <person name="Vainshtein Y."/>
            <person name="Kirstahler P."/>
            <person name="Sohn K."/>
        </authorList>
    </citation>
    <scope>NUCLEOTIDE SEQUENCE [LARGE SCALE GENOMIC DNA]</scope>
    <source>
        <strain evidence="1 2">DSM 535</strain>
    </source>
</reference>
<evidence type="ECO:0000313" key="1">
    <source>
        <dbReference type="EMBL" id="OSY36100.1"/>
    </source>
</evidence>
<keyword evidence="2" id="KW-1185">Reference proteome</keyword>
<comment type="caution">
    <text evidence="1">The sequence shown here is derived from an EMBL/GenBank/DDBJ whole genome shotgun (WGS) entry which is preliminary data.</text>
</comment>
<dbReference type="EMBL" id="MIGB01000043">
    <property type="protein sequence ID" value="OSY36100.1"/>
    <property type="molecule type" value="Genomic_DNA"/>
</dbReference>